<keyword evidence="2" id="KW-0732">Signal</keyword>
<name>A0A3N0YSB2_ANAGA</name>
<feature type="chain" id="PRO_5018182298" evidence="2">
    <location>
        <begin position="31"/>
        <end position="96"/>
    </location>
</feature>
<reference evidence="3 4" key="1">
    <citation type="submission" date="2018-10" db="EMBL/GenBank/DDBJ databases">
        <title>Genome assembly for a Yunnan-Guizhou Plateau 3E fish, Anabarilius grahami (Regan), and its evolutionary and genetic applications.</title>
        <authorList>
            <person name="Jiang W."/>
        </authorList>
    </citation>
    <scope>NUCLEOTIDE SEQUENCE [LARGE SCALE GENOMIC DNA]</scope>
    <source>
        <strain evidence="3">AG-KIZ</strain>
        <tissue evidence="3">Muscle</tissue>
    </source>
</reference>
<proteinExistence type="predicted"/>
<feature type="signal peptide" evidence="2">
    <location>
        <begin position="1"/>
        <end position="30"/>
    </location>
</feature>
<gene>
    <name evidence="3" type="ORF">DPX16_16712</name>
</gene>
<evidence type="ECO:0000256" key="1">
    <source>
        <dbReference type="SAM" id="MobiDB-lite"/>
    </source>
</evidence>
<dbReference type="Proteomes" id="UP000281406">
    <property type="component" value="Unassembled WGS sequence"/>
</dbReference>
<feature type="region of interest" description="Disordered" evidence="1">
    <location>
        <begin position="42"/>
        <end position="63"/>
    </location>
</feature>
<accession>A0A3N0YSB2</accession>
<evidence type="ECO:0000313" key="3">
    <source>
        <dbReference type="EMBL" id="ROL49097.1"/>
    </source>
</evidence>
<dbReference type="AlphaFoldDB" id="A0A3N0YSB2"/>
<comment type="caution">
    <text evidence="3">The sequence shown here is derived from an EMBL/GenBank/DDBJ whole genome shotgun (WGS) entry which is preliminary data.</text>
</comment>
<organism evidence="3 4">
    <name type="scientific">Anabarilius grahami</name>
    <name type="common">Kanglang fish</name>
    <name type="synonym">Barilius grahami</name>
    <dbReference type="NCBI Taxonomy" id="495550"/>
    <lineage>
        <taxon>Eukaryota</taxon>
        <taxon>Metazoa</taxon>
        <taxon>Chordata</taxon>
        <taxon>Craniata</taxon>
        <taxon>Vertebrata</taxon>
        <taxon>Euteleostomi</taxon>
        <taxon>Actinopterygii</taxon>
        <taxon>Neopterygii</taxon>
        <taxon>Teleostei</taxon>
        <taxon>Ostariophysi</taxon>
        <taxon>Cypriniformes</taxon>
        <taxon>Xenocyprididae</taxon>
        <taxon>Xenocypridinae</taxon>
        <taxon>Xenocypridinae incertae sedis</taxon>
        <taxon>Anabarilius</taxon>
    </lineage>
</organism>
<dbReference type="EMBL" id="RJVU01027559">
    <property type="protein sequence ID" value="ROL49097.1"/>
    <property type="molecule type" value="Genomic_DNA"/>
</dbReference>
<sequence length="96" mass="10977">MVFLSLPARHCLMILKRWLHFWSWLHFSVALKQSIESWFPDSERAEEPDMENTSSSMKKGGEEWRFSKGSEKLQMAELCGLTSVSGGGSALLRREA</sequence>
<keyword evidence="4" id="KW-1185">Reference proteome</keyword>
<evidence type="ECO:0000256" key="2">
    <source>
        <dbReference type="SAM" id="SignalP"/>
    </source>
</evidence>
<evidence type="ECO:0000313" key="4">
    <source>
        <dbReference type="Proteomes" id="UP000281406"/>
    </source>
</evidence>
<protein>
    <submittedName>
        <fullName evidence="3">Uncharacterized protein</fullName>
    </submittedName>
</protein>